<comment type="caution">
    <text evidence="1">The sequence shown here is derived from an EMBL/GenBank/DDBJ whole genome shotgun (WGS) entry which is preliminary data.</text>
</comment>
<evidence type="ECO:0008006" key="3">
    <source>
        <dbReference type="Google" id="ProtNLM"/>
    </source>
</evidence>
<sequence length="109" mass="12713">MTKKVEIRLINLETNKVEVHTRESELTVQDKLDFAQMQDNFTKELREETMTQVKAIKIRTEFLSSLFDIPEEQILKGVKSAEFDDVCKDIFAQISPEEFPDEEDEESGK</sequence>
<dbReference type="AlphaFoldDB" id="A0AAP7LTT3"/>
<dbReference type="EMBL" id="LNPX01000028">
    <property type="protein sequence ID" value="OEK56320.1"/>
    <property type="molecule type" value="Genomic_DNA"/>
</dbReference>
<dbReference type="RefSeq" id="WP_069854508.1">
    <property type="nucleotide sequence ID" value="NZ_LNPX01000028.1"/>
</dbReference>
<name>A0AAP7LTT3_9STAP</name>
<dbReference type="NCBIfam" id="NF047360">
    <property type="entry name" value="tail_chap_PVL"/>
    <property type="match status" value="1"/>
</dbReference>
<evidence type="ECO:0000313" key="1">
    <source>
        <dbReference type="EMBL" id="OEK56320.1"/>
    </source>
</evidence>
<proteinExistence type="predicted"/>
<reference evidence="2" key="1">
    <citation type="submission" date="2015-11" db="EMBL/GenBank/DDBJ databases">
        <title>Genomic diversity of Staphylococcus saprophyticus strains from urinary tract infections, animal surfaces, and fermented foods.</title>
        <authorList>
            <person name="Wolfe B.E."/>
        </authorList>
    </citation>
    <scope>NUCLEOTIDE SEQUENCE [LARGE SCALE GENOMIC DNA]</scope>
    <source>
        <strain evidence="2">738_7</strain>
    </source>
</reference>
<evidence type="ECO:0000313" key="2">
    <source>
        <dbReference type="Proteomes" id="UP000095464"/>
    </source>
</evidence>
<dbReference type="Pfam" id="PF23857">
    <property type="entry name" value="Phage_TAC_19"/>
    <property type="match status" value="1"/>
</dbReference>
<accession>A0AAP7LTT3</accession>
<gene>
    <name evidence="1" type="ORF">ASS94_06940</name>
</gene>
<dbReference type="InterPro" id="IPR057006">
    <property type="entry name" value="Phage_TAC_19"/>
</dbReference>
<dbReference type="Proteomes" id="UP000095464">
    <property type="component" value="Unassembled WGS sequence"/>
</dbReference>
<organism evidence="1 2">
    <name type="scientific">Staphylococcus equorum</name>
    <dbReference type="NCBI Taxonomy" id="246432"/>
    <lineage>
        <taxon>Bacteria</taxon>
        <taxon>Bacillati</taxon>
        <taxon>Bacillota</taxon>
        <taxon>Bacilli</taxon>
        <taxon>Bacillales</taxon>
        <taxon>Staphylococcaceae</taxon>
        <taxon>Staphylococcus</taxon>
    </lineage>
</organism>
<protein>
    <recommendedName>
        <fullName evidence="3">Phage tail protein</fullName>
    </recommendedName>
</protein>